<dbReference type="PANTHER" id="PTHR35186:SF4">
    <property type="entry name" value="PRION-INHIBITION AND PROPAGATION HELO DOMAIN-CONTAINING PROTEIN"/>
    <property type="match status" value="1"/>
</dbReference>
<sequence>MSGIEIAGLVLGSIPLLIQVLKTYRESAEVVNDWWRIERAYKKTCQDLSYHEILFEGSVKEFLLPLVANDDELRVLMDDPAGKAWENADLEVRLRQRLPKGYELFLAIIGDINDLVDALKKELGVKGKFRALVAKDGKLNKNDVSRSDLLSMGNMEFQAKRIKFTMRKSSREKIFAQLEVANERMRKLLESSDRTSAARLRGNTTKASYMINRKINEFWRHAKRLHEALATAWRCGCANHITNLGLEHRTSDKVEFDVLFHLNDD</sequence>
<organism evidence="1 2">
    <name type="scientific">Phaeosphaeria nodorum (strain SN15 / ATCC MYA-4574 / FGSC 10173)</name>
    <name type="common">Glume blotch fungus</name>
    <name type="synonym">Parastagonospora nodorum</name>
    <dbReference type="NCBI Taxonomy" id="321614"/>
    <lineage>
        <taxon>Eukaryota</taxon>
        <taxon>Fungi</taxon>
        <taxon>Dikarya</taxon>
        <taxon>Ascomycota</taxon>
        <taxon>Pezizomycotina</taxon>
        <taxon>Dothideomycetes</taxon>
        <taxon>Pleosporomycetidae</taxon>
        <taxon>Pleosporales</taxon>
        <taxon>Pleosporineae</taxon>
        <taxon>Phaeosphaeriaceae</taxon>
        <taxon>Parastagonospora</taxon>
    </lineage>
</organism>
<dbReference type="KEGG" id="pno:SNOG_14414"/>
<evidence type="ECO:0000313" key="1">
    <source>
        <dbReference type="EMBL" id="QRC99505.1"/>
    </source>
</evidence>
<reference evidence="2" key="1">
    <citation type="journal article" date="2021" name="BMC Genomics">
        <title>Chromosome-level genome assembly and manually-curated proteome of model necrotroph Parastagonospora nodorum Sn15 reveals a genome-wide trove of candidate effector homologs, and redundancy of virulence-related functions within an accessory chromosome.</title>
        <authorList>
            <person name="Bertazzoni S."/>
            <person name="Jones D.A.B."/>
            <person name="Phan H.T."/>
            <person name="Tan K.-C."/>
            <person name="Hane J.K."/>
        </authorList>
    </citation>
    <scope>NUCLEOTIDE SEQUENCE [LARGE SCALE GENOMIC DNA]</scope>
    <source>
        <strain evidence="2">SN15 / ATCC MYA-4574 / FGSC 10173)</strain>
    </source>
</reference>
<dbReference type="AlphaFoldDB" id="A0A7U2F689"/>
<dbReference type="VEuPathDB" id="FungiDB:JI435_144140"/>
<evidence type="ECO:0000313" key="2">
    <source>
        <dbReference type="Proteomes" id="UP000663193"/>
    </source>
</evidence>
<protein>
    <submittedName>
        <fullName evidence="1">Uncharacterized protein</fullName>
    </submittedName>
</protein>
<dbReference type="RefSeq" id="XP_001804602.1">
    <property type="nucleotide sequence ID" value="XM_001804550.1"/>
</dbReference>
<accession>A0A7U2F689</accession>
<dbReference type="PANTHER" id="PTHR35186">
    <property type="entry name" value="ANK_REP_REGION DOMAIN-CONTAINING PROTEIN"/>
    <property type="match status" value="1"/>
</dbReference>
<proteinExistence type="predicted"/>
<dbReference type="OrthoDB" id="3565018at2759"/>
<dbReference type="EMBL" id="CP069031">
    <property type="protein sequence ID" value="QRC99505.1"/>
    <property type="molecule type" value="Genomic_DNA"/>
</dbReference>
<dbReference type="Proteomes" id="UP000663193">
    <property type="component" value="Chromosome 9"/>
</dbReference>
<gene>
    <name evidence="1" type="ORF">JI435_144140</name>
</gene>
<name>A0A7U2F689_PHANO</name>
<keyword evidence="2" id="KW-1185">Reference proteome</keyword>
<dbReference type="OMA" id="CREHCAR"/>